<protein>
    <submittedName>
        <fullName evidence="1">Uncharacterized protein</fullName>
    </submittedName>
</protein>
<dbReference type="Proteomes" id="UP000006591">
    <property type="component" value="Chromosome 12"/>
</dbReference>
<keyword evidence="2" id="KW-1185">Reference proteome</keyword>
<sequence>MAAGVGTAMTARAYHGVAGWRSSMARGAVWPKQGQPAVGFGSMHWRGLITYSVGSQERGEANCGIWRHITQ</sequence>
<evidence type="ECO:0000313" key="1">
    <source>
        <dbReference type="EnsemblPlants" id="ONIVA12G09410.1"/>
    </source>
</evidence>
<dbReference type="AlphaFoldDB" id="A0A0E0J9D3"/>
<reference evidence="1" key="1">
    <citation type="submission" date="2015-04" db="UniProtKB">
        <authorList>
            <consortium name="EnsemblPlants"/>
        </authorList>
    </citation>
    <scope>IDENTIFICATION</scope>
    <source>
        <strain evidence="1">SL10</strain>
    </source>
</reference>
<proteinExistence type="predicted"/>
<dbReference type="EnsemblPlants" id="ONIVA12G09410.1">
    <property type="protein sequence ID" value="ONIVA12G09410.1"/>
    <property type="gene ID" value="ONIVA12G09410"/>
</dbReference>
<reference evidence="1" key="2">
    <citation type="submission" date="2018-04" db="EMBL/GenBank/DDBJ databases">
        <title>OnivRS2 (Oryza nivara Reference Sequence Version 2).</title>
        <authorList>
            <person name="Zhang J."/>
            <person name="Kudrna D."/>
            <person name="Lee S."/>
            <person name="Talag J."/>
            <person name="Rajasekar S."/>
            <person name="Welchert J."/>
            <person name="Hsing Y.-I."/>
            <person name="Wing R.A."/>
        </authorList>
    </citation>
    <scope>NUCLEOTIDE SEQUENCE [LARGE SCALE GENOMIC DNA]</scope>
    <source>
        <strain evidence="1">SL10</strain>
    </source>
</reference>
<dbReference type="HOGENOM" id="CLU_2744322_0_0_1"/>
<dbReference type="Gramene" id="ONIVA12G09410.1">
    <property type="protein sequence ID" value="ONIVA12G09410.1"/>
    <property type="gene ID" value="ONIVA12G09410"/>
</dbReference>
<accession>A0A0E0J9D3</accession>
<evidence type="ECO:0000313" key="2">
    <source>
        <dbReference type="Proteomes" id="UP000006591"/>
    </source>
</evidence>
<name>A0A0E0J9D3_ORYNI</name>
<organism evidence="1">
    <name type="scientific">Oryza nivara</name>
    <name type="common">Indian wild rice</name>
    <name type="synonym">Oryza sativa f. spontanea</name>
    <dbReference type="NCBI Taxonomy" id="4536"/>
    <lineage>
        <taxon>Eukaryota</taxon>
        <taxon>Viridiplantae</taxon>
        <taxon>Streptophyta</taxon>
        <taxon>Embryophyta</taxon>
        <taxon>Tracheophyta</taxon>
        <taxon>Spermatophyta</taxon>
        <taxon>Magnoliopsida</taxon>
        <taxon>Liliopsida</taxon>
        <taxon>Poales</taxon>
        <taxon>Poaceae</taxon>
        <taxon>BOP clade</taxon>
        <taxon>Oryzoideae</taxon>
        <taxon>Oryzeae</taxon>
        <taxon>Oryzinae</taxon>
        <taxon>Oryza</taxon>
    </lineage>
</organism>